<reference evidence="2" key="1">
    <citation type="submission" date="2022-07" db="EMBL/GenBank/DDBJ databases">
        <title>Evaluation of T. orientalis genome assembly methods using nanopore sequencing and analysis of variation between genomes.</title>
        <authorList>
            <person name="Yam J."/>
            <person name="Micallef M.L."/>
            <person name="Liu M."/>
            <person name="Djordjevic S.P."/>
            <person name="Bogema D.R."/>
            <person name="Jenkins C."/>
        </authorList>
    </citation>
    <scope>NUCLEOTIDE SEQUENCE</scope>
    <source>
        <strain evidence="2">Fish Creek</strain>
    </source>
</reference>
<name>A0A976M983_THEOR</name>
<feature type="region of interest" description="Disordered" evidence="1">
    <location>
        <begin position="215"/>
        <end position="240"/>
    </location>
</feature>
<organism evidence="2 3">
    <name type="scientific">Theileria orientalis</name>
    <dbReference type="NCBI Taxonomy" id="68886"/>
    <lineage>
        <taxon>Eukaryota</taxon>
        <taxon>Sar</taxon>
        <taxon>Alveolata</taxon>
        <taxon>Apicomplexa</taxon>
        <taxon>Aconoidasida</taxon>
        <taxon>Piroplasmida</taxon>
        <taxon>Theileriidae</taxon>
        <taxon>Theileria</taxon>
    </lineage>
</organism>
<evidence type="ECO:0000256" key="1">
    <source>
        <dbReference type="SAM" id="MobiDB-lite"/>
    </source>
</evidence>
<evidence type="ECO:0000313" key="2">
    <source>
        <dbReference type="EMBL" id="UKJ89602.2"/>
    </source>
</evidence>
<dbReference type="Proteomes" id="UP000244803">
    <property type="component" value="Chromosome 4"/>
</dbReference>
<accession>A0A976M983</accession>
<dbReference type="AlphaFoldDB" id="A0A976M983"/>
<dbReference type="OrthoDB" id="361599at2759"/>
<evidence type="ECO:0000313" key="3">
    <source>
        <dbReference type="Proteomes" id="UP000244803"/>
    </source>
</evidence>
<proteinExistence type="predicted"/>
<protein>
    <submittedName>
        <fullName evidence="2">Uncharacterized protein</fullName>
    </submittedName>
</protein>
<gene>
    <name evidence="2" type="ORF">MACJ_002853</name>
</gene>
<dbReference type="EMBL" id="CP056067">
    <property type="protein sequence ID" value="UKJ89602.2"/>
    <property type="molecule type" value="Genomic_DNA"/>
</dbReference>
<feature type="compositionally biased region" description="Low complexity" evidence="1">
    <location>
        <begin position="222"/>
        <end position="238"/>
    </location>
</feature>
<sequence>MAISTSDWEKKWRLMIDKDNNKKIQNEILSEKLRKKKEFEESIECTFQPNLSKIYGLGYTVRSKDELMQLLLPIINEEESILMELRRIELEEENNRRELRDIIVSSFHKLPSQSTDDFLNFYRDERLNDVCNSKNLKLEVVGKLQELERKFNILCSSESISSSELKRVGFDIENCKNIKKELLRSLDNHETLKNRYRASSEFEEIMRNIDLQRRSESYHTDQSNNQHSNHNGNSANQHFNKNASTVNYSDLDNKNQCDNYYNGNNNQNYTNIDNHFNNQNSNSQYYKKLDTNTYNYGNGQYYSPQMSYQNPYYNQPRNSPLNYQLVDNLLGTNQLNNQRINGYLMANQPPIYNQFNNQQLVRSPQISHTLQQPTQHTYGFSRPGYPGIPPSNNPLMANLNHLNGNLNNYRQFPGIENNNPFLVK</sequence>